<reference evidence="2" key="2">
    <citation type="submission" date="2020-09" db="EMBL/GenBank/DDBJ databases">
        <authorList>
            <person name="Sun Q."/>
            <person name="Zhou Y."/>
        </authorList>
    </citation>
    <scope>NUCLEOTIDE SEQUENCE</scope>
    <source>
        <strain evidence="2">CGMCC 1.12698</strain>
    </source>
</reference>
<keyword evidence="1" id="KW-1133">Transmembrane helix</keyword>
<sequence length="187" mass="20316">MQNQKIRFMIETAMCAALALILDQLSFSLPQGGSVSLSMLPIFLLSFRWGFKGGLVNGFLFGMLQLALAPKIYYPIQGAIDYFVAFTVLGFAGLFANQVKAALQQGKKGMVATYITIGVFLGSLGRYLAHVMSGVVFFGEYAPPGTPALEYSLIYNLTYMGPSFALCSIILILVLSKSPRLTNTLTK</sequence>
<dbReference type="GO" id="GO:0005886">
    <property type="term" value="C:plasma membrane"/>
    <property type="evidence" value="ECO:0007669"/>
    <property type="project" value="InterPro"/>
</dbReference>
<feature type="transmembrane region" description="Helical" evidence="1">
    <location>
        <begin position="111"/>
        <end position="133"/>
    </location>
</feature>
<keyword evidence="1" id="KW-0812">Transmembrane</keyword>
<dbReference type="Pfam" id="PF09515">
    <property type="entry name" value="Thia_YuaJ"/>
    <property type="match status" value="1"/>
</dbReference>
<organism evidence="2 3">
    <name type="scientific">Priestia taiwanensis</name>
    <dbReference type="NCBI Taxonomy" id="1347902"/>
    <lineage>
        <taxon>Bacteria</taxon>
        <taxon>Bacillati</taxon>
        <taxon>Bacillota</taxon>
        <taxon>Bacilli</taxon>
        <taxon>Bacillales</taxon>
        <taxon>Bacillaceae</taxon>
        <taxon>Priestia</taxon>
    </lineage>
</organism>
<dbReference type="EMBL" id="BMFK01000003">
    <property type="protein sequence ID" value="GGE78905.1"/>
    <property type="molecule type" value="Genomic_DNA"/>
</dbReference>
<dbReference type="AlphaFoldDB" id="A0A917AVD7"/>
<keyword evidence="1" id="KW-0472">Membrane</keyword>
<keyword evidence="3" id="KW-1185">Reference proteome</keyword>
<dbReference type="NCBIfam" id="TIGR02357">
    <property type="entry name" value="ECF_ThiT_YuaJ"/>
    <property type="match status" value="1"/>
</dbReference>
<dbReference type="Gene3D" id="1.10.1760.20">
    <property type="match status" value="1"/>
</dbReference>
<proteinExistence type="predicted"/>
<feature type="transmembrane region" description="Helical" evidence="1">
    <location>
        <begin position="82"/>
        <end position="99"/>
    </location>
</feature>
<dbReference type="RefSeq" id="WP_229722267.1">
    <property type="nucleotide sequence ID" value="NZ_BMFK01000003.1"/>
</dbReference>
<reference evidence="2" key="1">
    <citation type="journal article" date="2014" name="Int. J. Syst. Evol. Microbiol.">
        <title>Complete genome sequence of Corynebacterium casei LMG S-19264T (=DSM 44701T), isolated from a smear-ripened cheese.</title>
        <authorList>
            <consortium name="US DOE Joint Genome Institute (JGI-PGF)"/>
            <person name="Walter F."/>
            <person name="Albersmeier A."/>
            <person name="Kalinowski J."/>
            <person name="Ruckert C."/>
        </authorList>
    </citation>
    <scope>NUCLEOTIDE SEQUENCE</scope>
    <source>
        <strain evidence="2">CGMCC 1.12698</strain>
    </source>
</reference>
<dbReference type="InterPro" id="IPR012651">
    <property type="entry name" value="Thia_Transptr_ThiT"/>
</dbReference>
<dbReference type="GO" id="GO:0015234">
    <property type="term" value="F:thiamine transmembrane transporter activity"/>
    <property type="evidence" value="ECO:0007669"/>
    <property type="project" value="InterPro"/>
</dbReference>
<accession>A0A917AVD7</accession>
<feature type="transmembrane region" description="Helical" evidence="1">
    <location>
        <begin position="58"/>
        <end position="76"/>
    </location>
</feature>
<name>A0A917AVD7_9BACI</name>
<comment type="caution">
    <text evidence="2">The sequence shown here is derived from an EMBL/GenBank/DDBJ whole genome shotgun (WGS) entry which is preliminary data.</text>
</comment>
<gene>
    <name evidence="2" type="primary">thiT</name>
    <name evidence="2" type="ORF">GCM10007140_30550</name>
</gene>
<protein>
    <submittedName>
        <fullName evidence="2">Thiamine transporter ThiT</fullName>
    </submittedName>
</protein>
<feature type="transmembrane region" description="Helical" evidence="1">
    <location>
        <begin position="153"/>
        <end position="175"/>
    </location>
</feature>
<dbReference type="Proteomes" id="UP000605259">
    <property type="component" value="Unassembled WGS sequence"/>
</dbReference>
<evidence type="ECO:0000313" key="2">
    <source>
        <dbReference type="EMBL" id="GGE78905.1"/>
    </source>
</evidence>
<evidence type="ECO:0000256" key="1">
    <source>
        <dbReference type="SAM" id="Phobius"/>
    </source>
</evidence>
<evidence type="ECO:0000313" key="3">
    <source>
        <dbReference type="Proteomes" id="UP000605259"/>
    </source>
</evidence>